<reference evidence="1" key="1">
    <citation type="submission" date="2020-12" db="EMBL/GenBank/DDBJ databases">
        <title>Metabolic potential, ecology and presence of endohyphal bacteria is reflected in genomic diversity of Mucoromycotina.</title>
        <authorList>
            <person name="Muszewska A."/>
            <person name="Okrasinska A."/>
            <person name="Steczkiewicz K."/>
            <person name="Drgas O."/>
            <person name="Orlowska M."/>
            <person name="Perlinska-Lenart U."/>
            <person name="Aleksandrzak-Piekarczyk T."/>
            <person name="Szatraj K."/>
            <person name="Zielenkiewicz U."/>
            <person name="Pilsyk S."/>
            <person name="Malc E."/>
            <person name="Mieczkowski P."/>
            <person name="Kruszewska J.S."/>
            <person name="Biernat P."/>
            <person name="Pawlowska J."/>
        </authorList>
    </citation>
    <scope>NUCLEOTIDE SEQUENCE</scope>
    <source>
        <strain evidence="1">WA0000017839</strain>
    </source>
</reference>
<dbReference type="EMBL" id="JAEPRD010000150">
    <property type="protein sequence ID" value="KAG2196290.1"/>
    <property type="molecule type" value="Genomic_DNA"/>
</dbReference>
<proteinExistence type="predicted"/>
<dbReference type="SUPFAM" id="SSF53067">
    <property type="entry name" value="Actin-like ATPase domain"/>
    <property type="match status" value="2"/>
</dbReference>
<gene>
    <name evidence="1" type="ORF">INT47_012512</name>
</gene>
<accession>A0A8H7QR67</accession>
<name>A0A8H7QR67_9FUNG</name>
<keyword evidence="2" id="KW-1185">Reference proteome</keyword>
<organism evidence="1 2">
    <name type="scientific">Mucor saturninus</name>
    <dbReference type="NCBI Taxonomy" id="64648"/>
    <lineage>
        <taxon>Eukaryota</taxon>
        <taxon>Fungi</taxon>
        <taxon>Fungi incertae sedis</taxon>
        <taxon>Mucoromycota</taxon>
        <taxon>Mucoromycotina</taxon>
        <taxon>Mucoromycetes</taxon>
        <taxon>Mucorales</taxon>
        <taxon>Mucorineae</taxon>
        <taxon>Mucoraceae</taxon>
        <taxon>Mucor</taxon>
    </lineage>
</organism>
<protein>
    <submittedName>
        <fullName evidence="1">Uncharacterized protein</fullName>
    </submittedName>
</protein>
<dbReference type="AlphaFoldDB" id="A0A8H7QR67"/>
<dbReference type="PANTHER" id="PTHR14187:SF5">
    <property type="entry name" value="HEAT SHOCK 70 KDA PROTEIN 12A"/>
    <property type="match status" value="1"/>
</dbReference>
<comment type="caution">
    <text evidence="1">The sequence shown here is derived from an EMBL/GenBank/DDBJ whole genome shotgun (WGS) entry which is preliminary data.</text>
</comment>
<evidence type="ECO:0000313" key="2">
    <source>
        <dbReference type="Proteomes" id="UP000603453"/>
    </source>
</evidence>
<dbReference type="Proteomes" id="UP000603453">
    <property type="component" value="Unassembled WGS sequence"/>
</dbReference>
<sequence>MDFQYSNFDLIVSLDFGNSFSGTCYALTGNLSPKELREKPYPSIIHVTDWPKQNDLQHKTPTINVYNRNFHLLHWGMSAFNFIQSGLLTDDQQIVERFKFNLPTSISQTGAFLPTGTTSIEQLLNMRATIDYLRETFDSTLNAMRNSGITVANLDSMEMVKKKVRFVITVPGQWNDIQRELMRIIAIEAGLISKDDHEKRLLMINESLAASLYCERKPDIQKIIVDEYRTGLMQKNSKYIVCDAGGSTVSIAVFESTENGDQNNADSFRRCQLTTEFSVYGGSTYLDLKMEEILLDICFGADKENWENNKLERQTLKSLIAPLTNQFLIDKTTFGKARKDFLPDCCRKLREMYYNDSDWDSDSSHETNSSQTYCDCGFDNGHDEQYVELDDFGDGTIFAITLGRILDRMKLRRGPDGVVLTDKGVTVEEDGYQCEITFSYKFMREHVFDEVIDNTIDLLRRQIKKANGNITHTFMVGGFGGSPYLCKRILNEFPAGSELSVGNLINDDRGDTAAMRGAMIYGINESRKDPQSSVVVSKYEDDSTSQYNTLVCLDIGYGGTACSYKDLRHNSDDMTEITDWPGSNKKSFVIPIAKKNLNGKASWGAQVKQTTYSKPALFITPSKLMSSVNGIFKKYLTEFLELVSNHVHNLIAKTNPELSDKSKYKYVITMENCYPFFKHKSEMRLIAQMAGIINKGDPVKRLLLIRRENAAAMYFEKTVFTGKKADRNHFLQISLYHDTCHLSLHESSKIIDYGAPAKETSGFGETTSDIFRNVRSMRSATFKFNFVSTLVKNFDLFVSNSACCKDQKSHDTTDTGYILELTSNFLEYNKLDFNSNEAEIIGVTKSPGCQISITKYEVLEHIFWPAIRELTAAIKSNGMQRNVFRLFNIDKIFLSGILIEAKKETYTFLEKMVIKNLSEVMNVKQGTISSSESSGKEALLGAAYYGNHPESFTERISRRSYAVQVSGFKRQDFDELIEEKISKIKLRGEKNMKDIIYNVEATNAYIDKNKPVQLYHQSYCNPSNSENEDSIRTRDDITSLISKGTEISEHNQMHGISKRFYAVEECIVYVTIYSSDDPILPKNGTKLDLTNFDKLHQFELYIKRDEDDPTTVLPDSRLHFDVRLKPDKENFKFEAFVCSKLGNPAPEFILPDEFLVTNIYGDE</sequence>
<evidence type="ECO:0000313" key="1">
    <source>
        <dbReference type="EMBL" id="KAG2196290.1"/>
    </source>
</evidence>
<dbReference type="PANTHER" id="PTHR14187">
    <property type="entry name" value="ALPHA KINASE/ELONGATION FACTOR 2 KINASE"/>
    <property type="match status" value="1"/>
</dbReference>
<dbReference type="OrthoDB" id="2258410at2759"/>
<dbReference type="InterPro" id="IPR043129">
    <property type="entry name" value="ATPase_NBD"/>
</dbReference>
<dbReference type="Gene3D" id="3.30.420.40">
    <property type="match status" value="1"/>
</dbReference>